<evidence type="ECO:0000313" key="2">
    <source>
        <dbReference type="Proteomes" id="UP000694918"/>
    </source>
</evidence>
<reference evidence="3" key="1">
    <citation type="submission" date="2025-08" db="UniProtKB">
        <authorList>
            <consortium name="RefSeq"/>
        </authorList>
    </citation>
    <scope>IDENTIFICATION</scope>
</reference>
<feature type="region of interest" description="Disordered" evidence="1">
    <location>
        <begin position="123"/>
        <end position="142"/>
    </location>
</feature>
<gene>
    <name evidence="3" type="primary">LOC105133438</name>
</gene>
<dbReference type="Proteomes" id="UP000694918">
    <property type="component" value="Unplaced"/>
</dbReference>
<dbReference type="AlphaFoldDB" id="A0AAJ6UTB8"/>
<dbReference type="PANTHER" id="PTHR31197:SF29">
    <property type="entry name" value="C2H2-TYPE DOMAIN-CONTAINING PROTEIN"/>
    <property type="match status" value="1"/>
</dbReference>
<dbReference type="PANTHER" id="PTHR31197">
    <property type="entry name" value="OS01G0612600 PROTEIN"/>
    <property type="match status" value="1"/>
</dbReference>
<dbReference type="Pfam" id="PF07800">
    <property type="entry name" value="DUF1644"/>
    <property type="match status" value="2"/>
</dbReference>
<dbReference type="RefSeq" id="XP_011035748.1">
    <property type="nucleotide sequence ID" value="XM_011037446.1"/>
</dbReference>
<protein>
    <submittedName>
        <fullName evidence="3">Uncharacterized protein LOC105133438</fullName>
    </submittedName>
</protein>
<dbReference type="KEGG" id="peu:105133438"/>
<organism evidence="2 3">
    <name type="scientific">Populus euphratica</name>
    <name type="common">Euphrates poplar</name>
    <dbReference type="NCBI Taxonomy" id="75702"/>
    <lineage>
        <taxon>Eukaryota</taxon>
        <taxon>Viridiplantae</taxon>
        <taxon>Streptophyta</taxon>
        <taxon>Embryophyta</taxon>
        <taxon>Tracheophyta</taxon>
        <taxon>Spermatophyta</taxon>
        <taxon>Magnoliopsida</taxon>
        <taxon>eudicotyledons</taxon>
        <taxon>Gunneridae</taxon>
        <taxon>Pentapetalae</taxon>
        <taxon>rosids</taxon>
        <taxon>fabids</taxon>
        <taxon>Malpighiales</taxon>
        <taxon>Salicaceae</taxon>
        <taxon>Saliceae</taxon>
        <taxon>Populus</taxon>
    </lineage>
</organism>
<dbReference type="GeneID" id="105133438"/>
<name>A0AAJ6UTB8_POPEU</name>
<proteinExistence type="predicted"/>
<dbReference type="InterPro" id="IPR012866">
    <property type="entry name" value="DUF1644"/>
</dbReference>
<sequence>MVIQSICNPRSSLKATKDAKEWEEIRCPICMEHPHKAVLLRCSFGKGCWPYMCNTSYRHSNCLDQFCKFSVSSPSTEMLQEIPSVSNRTREELQLLGQSGHYESELHPKLCCPLCRGEMMRTSRSHGHTIPKTSIPRKPSKSVYGSAVVKPAREFMNSKLRSCSLETCDFIGNYSELRKHTRSDRPFIQPSKVDPQRQHDWTNFEYERDVEDMAAMLALTREEQEELLRDFDDLPAMISPYSIDEDEENEDRYSGDPYQVVNSSNPFDYPVVIMNIQFTNQLSRSMLSLDYI</sequence>
<accession>A0AAJ6UTB8</accession>
<evidence type="ECO:0000313" key="3">
    <source>
        <dbReference type="RefSeq" id="XP_011035748.1"/>
    </source>
</evidence>
<evidence type="ECO:0000256" key="1">
    <source>
        <dbReference type="SAM" id="MobiDB-lite"/>
    </source>
</evidence>
<keyword evidence="2" id="KW-1185">Reference proteome</keyword>